<dbReference type="Pfam" id="PF02889">
    <property type="entry name" value="Sec63"/>
    <property type="match status" value="1"/>
</dbReference>
<dbReference type="InterPro" id="IPR027417">
    <property type="entry name" value="P-loop_NTPase"/>
</dbReference>
<dbReference type="Pfam" id="PF23445">
    <property type="entry name" value="WHD_SNRNP200"/>
    <property type="match status" value="1"/>
</dbReference>
<feature type="domain" description="SEC63" evidence="10">
    <location>
        <begin position="120"/>
        <end position="185"/>
    </location>
</feature>
<evidence type="ECO:0000256" key="9">
    <source>
        <dbReference type="ARBA" id="ARBA00048988"/>
    </source>
</evidence>
<protein>
    <recommendedName>
        <fullName evidence="8">DNA 3'-5' helicase</fullName>
        <ecNumber evidence="8">5.6.2.4</ecNumber>
    </recommendedName>
</protein>
<keyword evidence="13" id="KW-1185">Reference proteome</keyword>
<dbReference type="PANTHER" id="PTHR47835">
    <property type="entry name" value="HFM1, ATP DEPENDENT DNA HELICASE HOMOLOG"/>
    <property type="match status" value="1"/>
</dbReference>
<keyword evidence="1" id="KW-0547">Nucleotide-binding</keyword>
<organism evidence="12 13">
    <name type="scientific">Funneliformis caledonium</name>
    <dbReference type="NCBI Taxonomy" id="1117310"/>
    <lineage>
        <taxon>Eukaryota</taxon>
        <taxon>Fungi</taxon>
        <taxon>Fungi incertae sedis</taxon>
        <taxon>Mucoromycota</taxon>
        <taxon>Glomeromycotina</taxon>
        <taxon>Glomeromycetes</taxon>
        <taxon>Glomerales</taxon>
        <taxon>Glomeraceae</taxon>
        <taxon>Funneliformis</taxon>
    </lineage>
</organism>
<dbReference type="InterPro" id="IPR036390">
    <property type="entry name" value="WH_DNA-bd_sf"/>
</dbReference>
<keyword evidence="3" id="KW-0347">Helicase</keyword>
<keyword evidence="6" id="KW-0469">Meiosis</keyword>
<evidence type="ECO:0000256" key="2">
    <source>
        <dbReference type="ARBA" id="ARBA00022801"/>
    </source>
</evidence>
<evidence type="ECO:0000256" key="6">
    <source>
        <dbReference type="ARBA" id="ARBA00023254"/>
    </source>
</evidence>
<comment type="catalytic activity">
    <reaction evidence="7">
        <text>Couples ATP hydrolysis with the unwinding of duplex DNA by translocating in the 3'-5' direction.</text>
        <dbReference type="EC" id="5.6.2.4"/>
    </reaction>
</comment>
<accession>A0A9N9JCL9</accession>
<dbReference type="InterPro" id="IPR052247">
    <property type="entry name" value="Meiotic_Crossover_Helicase"/>
</dbReference>
<dbReference type="PANTHER" id="PTHR47835:SF3">
    <property type="entry name" value="HELICASE FOR MEIOSIS 1"/>
    <property type="match status" value="1"/>
</dbReference>
<dbReference type="Proteomes" id="UP000789570">
    <property type="component" value="Unassembled WGS sequence"/>
</dbReference>
<keyword evidence="2" id="KW-0378">Hydrolase</keyword>
<gene>
    <name evidence="12" type="ORF">FCALED_LOCUS17722</name>
</gene>
<dbReference type="GO" id="GO:0016787">
    <property type="term" value="F:hydrolase activity"/>
    <property type="evidence" value="ECO:0007669"/>
    <property type="project" value="UniProtKB-KW"/>
</dbReference>
<dbReference type="GO" id="GO:0005524">
    <property type="term" value="F:ATP binding"/>
    <property type="evidence" value="ECO:0007669"/>
    <property type="project" value="UniProtKB-KW"/>
</dbReference>
<dbReference type="GO" id="GO:0043138">
    <property type="term" value="F:3'-5' DNA helicase activity"/>
    <property type="evidence" value="ECO:0007669"/>
    <property type="project" value="UniProtKB-EC"/>
</dbReference>
<dbReference type="OrthoDB" id="5575at2759"/>
<dbReference type="InterPro" id="IPR036388">
    <property type="entry name" value="WH-like_DNA-bd_sf"/>
</dbReference>
<comment type="catalytic activity">
    <reaction evidence="9">
        <text>ATP + H2O = ADP + phosphate + H(+)</text>
        <dbReference type="Rhea" id="RHEA:13065"/>
        <dbReference type="ChEBI" id="CHEBI:15377"/>
        <dbReference type="ChEBI" id="CHEBI:15378"/>
        <dbReference type="ChEBI" id="CHEBI:30616"/>
        <dbReference type="ChEBI" id="CHEBI:43474"/>
        <dbReference type="ChEBI" id="CHEBI:456216"/>
        <dbReference type="EC" id="5.6.2.4"/>
    </reaction>
</comment>
<reference evidence="12" key="1">
    <citation type="submission" date="2021-06" db="EMBL/GenBank/DDBJ databases">
        <authorList>
            <person name="Kallberg Y."/>
            <person name="Tangrot J."/>
            <person name="Rosling A."/>
        </authorList>
    </citation>
    <scope>NUCLEOTIDE SEQUENCE</scope>
    <source>
        <strain evidence="12">UK204</strain>
    </source>
</reference>
<evidence type="ECO:0000256" key="8">
    <source>
        <dbReference type="ARBA" id="ARBA00034808"/>
    </source>
</evidence>
<dbReference type="EC" id="5.6.2.4" evidence="8"/>
<comment type="caution">
    <text evidence="12">The sequence shown here is derived from an EMBL/GenBank/DDBJ whole genome shotgun (WGS) entry which is preliminary data.</text>
</comment>
<evidence type="ECO:0000256" key="7">
    <source>
        <dbReference type="ARBA" id="ARBA00034617"/>
    </source>
</evidence>
<dbReference type="AlphaFoldDB" id="A0A9N9JCL9"/>
<evidence type="ECO:0000256" key="3">
    <source>
        <dbReference type="ARBA" id="ARBA00022806"/>
    </source>
</evidence>
<name>A0A9N9JCL9_9GLOM</name>
<dbReference type="Gene3D" id="3.40.50.300">
    <property type="entry name" value="P-loop containing nucleotide triphosphate hydrolases"/>
    <property type="match status" value="1"/>
</dbReference>
<feature type="domain" description="MER3 helicase-like winged helix" evidence="11">
    <location>
        <begin position="33"/>
        <end position="114"/>
    </location>
</feature>
<dbReference type="Gene3D" id="1.10.10.10">
    <property type="entry name" value="Winged helix-like DNA-binding domain superfamily/Winged helix DNA-binding domain"/>
    <property type="match status" value="1"/>
</dbReference>
<dbReference type="Gene3D" id="1.10.3380.10">
    <property type="entry name" value="Sec63 N-terminal domain-like domain"/>
    <property type="match status" value="1"/>
</dbReference>
<keyword evidence="5" id="KW-0413">Isomerase</keyword>
<dbReference type="SUPFAM" id="SSF158702">
    <property type="entry name" value="Sec63 N-terminal domain-like"/>
    <property type="match status" value="1"/>
</dbReference>
<evidence type="ECO:0000313" key="12">
    <source>
        <dbReference type="EMBL" id="CAG8774274.1"/>
    </source>
</evidence>
<dbReference type="InterPro" id="IPR004179">
    <property type="entry name" value="Sec63-dom"/>
</dbReference>
<sequence length="186" mass="22040">RPQFDDSGVACIFVQDSKKNFYKKFLYEPFPVESSLHMQLENHFNAEIVAGTIKSKEEAMKYLSYTYLYRRLHQNPAYYELKDAEFKTIDDYLSELFEKSMKELSLSYCINMDDDFNVEPTSLGRLASYYYLSHKTIRLVRDHIKNDSTIRDILGILCNSDEYSELPVRHNEDLQNQDLEKELPWS</sequence>
<dbReference type="InterPro" id="IPR057842">
    <property type="entry name" value="WH_MER3"/>
</dbReference>
<evidence type="ECO:0000259" key="11">
    <source>
        <dbReference type="Pfam" id="PF23445"/>
    </source>
</evidence>
<dbReference type="EMBL" id="CAJVPQ010029100">
    <property type="protein sequence ID" value="CAG8774274.1"/>
    <property type="molecule type" value="Genomic_DNA"/>
</dbReference>
<evidence type="ECO:0000259" key="10">
    <source>
        <dbReference type="Pfam" id="PF02889"/>
    </source>
</evidence>
<evidence type="ECO:0000256" key="4">
    <source>
        <dbReference type="ARBA" id="ARBA00022840"/>
    </source>
</evidence>
<feature type="non-terminal residue" evidence="12">
    <location>
        <position position="1"/>
    </location>
</feature>
<feature type="non-terminal residue" evidence="12">
    <location>
        <position position="186"/>
    </location>
</feature>
<evidence type="ECO:0000256" key="1">
    <source>
        <dbReference type="ARBA" id="ARBA00022741"/>
    </source>
</evidence>
<dbReference type="FunFam" id="1.10.10.10:FF:000012">
    <property type="entry name" value="U5 small nuclear ribonucleoprotein helicase"/>
    <property type="match status" value="1"/>
</dbReference>
<dbReference type="GO" id="GO:0051321">
    <property type="term" value="P:meiotic cell cycle"/>
    <property type="evidence" value="ECO:0007669"/>
    <property type="project" value="UniProtKB-KW"/>
</dbReference>
<proteinExistence type="predicted"/>
<evidence type="ECO:0000256" key="5">
    <source>
        <dbReference type="ARBA" id="ARBA00023235"/>
    </source>
</evidence>
<keyword evidence="4" id="KW-0067">ATP-binding</keyword>
<evidence type="ECO:0000313" key="13">
    <source>
        <dbReference type="Proteomes" id="UP000789570"/>
    </source>
</evidence>
<dbReference type="SUPFAM" id="SSF46785">
    <property type="entry name" value="Winged helix' DNA-binding domain"/>
    <property type="match status" value="1"/>
</dbReference>